<dbReference type="Proteomes" id="UP000287651">
    <property type="component" value="Unassembled WGS sequence"/>
</dbReference>
<feature type="compositionally biased region" description="Gly residues" evidence="1">
    <location>
        <begin position="131"/>
        <end position="143"/>
    </location>
</feature>
<feature type="compositionally biased region" description="Acidic residues" evidence="1">
    <location>
        <begin position="115"/>
        <end position="130"/>
    </location>
</feature>
<evidence type="ECO:0000313" key="3">
    <source>
        <dbReference type="Proteomes" id="UP000287651"/>
    </source>
</evidence>
<evidence type="ECO:0000256" key="1">
    <source>
        <dbReference type="SAM" id="MobiDB-lite"/>
    </source>
</evidence>
<name>A0A426YU44_ENSVE</name>
<dbReference type="AlphaFoldDB" id="A0A426YU44"/>
<organism evidence="2 3">
    <name type="scientific">Ensete ventricosum</name>
    <name type="common">Abyssinian banana</name>
    <name type="synonym">Musa ensete</name>
    <dbReference type="NCBI Taxonomy" id="4639"/>
    <lineage>
        <taxon>Eukaryota</taxon>
        <taxon>Viridiplantae</taxon>
        <taxon>Streptophyta</taxon>
        <taxon>Embryophyta</taxon>
        <taxon>Tracheophyta</taxon>
        <taxon>Spermatophyta</taxon>
        <taxon>Magnoliopsida</taxon>
        <taxon>Liliopsida</taxon>
        <taxon>Zingiberales</taxon>
        <taxon>Musaceae</taxon>
        <taxon>Ensete</taxon>
    </lineage>
</organism>
<gene>
    <name evidence="2" type="ORF">B296_00048576</name>
</gene>
<feature type="region of interest" description="Disordered" evidence="1">
    <location>
        <begin position="83"/>
        <end position="144"/>
    </location>
</feature>
<feature type="compositionally biased region" description="Low complexity" evidence="1">
    <location>
        <begin position="89"/>
        <end position="114"/>
    </location>
</feature>
<proteinExistence type="predicted"/>
<protein>
    <submittedName>
        <fullName evidence="2">Uncharacterized protein</fullName>
    </submittedName>
</protein>
<comment type="caution">
    <text evidence="2">The sequence shown here is derived from an EMBL/GenBank/DDBJ whole genome shotgun (WGS) entry which is preliminary data.</text>
</comment>
<sequence length="321" mass="34851">MSSSLVDVVKQQVQCWLWIREPDGLEALKEHFRNSKFACDNDEYMPVVFSPPRDGRRLTEPVPVVVGREQRMVDLARAQSGCTSLTDETASQQAADSGGASSTTTSTHAPSDNPDGGDDDDDSNDDEEDGLGMGGDDGSGGDETGLHLSQSLSISSQLAYVIFLFSTCLSVFACPCHRYPLTMPLFYAHQRRKRRGGRPSAGTPQGRTLVAPTPVCYKRERRRHSRGGALTGYCSRRETIHRVLSVVGFAPPLCARIKEVDPPDAPTRTGQRVGPWNSEILQTHADNNAVTHIDHGTLHLWSSCSSSSSSCCASTCAPKKN</sequence>
<evidence type="ECO:0000313" key="2">
    <source>
        <dbReference type="EMBL" id="RRT55256.1"/>
    </source>
</evidence>
<reference evidence="2 3" key="1">
    <citation type="journal article" date="2014" name="Agronomy (Basel)">
        <title>A Draft Genome Sequence for Ensete ventricosum, the Drought-Tolerant Tree Against Hunger.</title>
        <authorList>
            <person name="Harrison J."/>
            <person name="Moore K.A."/>
            <person name="Paszkiewicz K."/>
            <person name="Jones T."/>
            <person name="Grant M."/>
            <person name="Ambacheew D."/>
            <person name="Muzemil S."/>
            <person name="Studholme D.J."/>
        </authorList>
    </citation>
    <scope>NUCLEOTIDE SEQUENCE [LARGE SCALE GENOMIC DNA]</scope>
</reference>
<dbReference type="EMBL" id="AMZH03010172">
    <property type="protein sequence ID" value="RRT55256.1"/>
    <property type="molecule type" value="Genomic_DNA"/>
</dbReference>
<accession>A0A426YU44</accession>